<evidence type="ECO:0000256" key="7">
    <source>
        <dbReference type="SAM" id="Coils"/>
    </source>
</evidence>
<dbReference type="Pfam" id="PF10406">
    <property type="entry name" value="TAF8_C"/>
    <property type="match status" value="1"/>
</dbReference>
<keyword evidence="4" id="KW-0805">Transcription regulation</keyword>
<evidence type="ECO:0000313" key="11">
    <source>
        <dbReference type="Proteomes" id="UP000054886"/>
    </source>
</evidence>
<feature type="coiled-coil region" evidence="7">
    <location>
        <begin position="491"/>
        <end position="518"/>
    </location>
</feature>
<keyword evidence="6" id="KW-0539">Nucleus</keyword>
<feature type="region of interest" description="Disordered" evidence="8">
    <location>
        <begin position="536"/>
        <end position="555"/>
    </location>
</feature>
<dbReference type="AlphaFoldDB" id="A0A0W0EFA3"/>
<dbReference type="InterPro" id="IPR019473">
    <property type="entry name" value="TFIID_su8_C"/>
</dbReference>
<feature type="compositionally biased region" description="Polar residues" evidence="8">
    <location>
        <begin position="536"/>
        <end position="551"/>
    </location>
</feature>
<dbReference type="VEuPathDB" id="FungiDB:CAGL0B02299g"/>
<dbReference type="GO" id="GO:0003743">
    <property type="term" value="F:translation initiation factor activity"/>
    <property type="evidence" value="ECO:0007669"/>
    <property type="project" value="UniProtKB-KW"/>
</dbReference>
<sequence length="643" mass="73661">MPAIESSVVRGGVQENRDVDIKEINSSNRMDYQMVELLKRAVGVQLQTIDKDVTVTRMAMDQLVLFAEDQLNALVDGLHRISLLQRRQSIAVSDLEIWMRGYNLLPSDLYMAAEESKFIRENYRNDTSAVFKDINIDNPMESALGRINIQNKENIEPTDNDVDIDEDDDYELIELQQHAMEQLFKTDTGRGRNLRYKPGWLPDFPPDHTYKYTPSYVNVVKPETEIRQKLVEEGRLSEKALVKLMSNLDSISTTKDNQKGTHLKQENNLILSEESNNLEVQSISTDKPDDVGSLEDINKQDDDKTQGNKIDVDAENKDQVVKIEENKESSTEKATETATEKATEKQLSEEELADLEIKALLYRIENNKEYLIEPMRVSLVKGVLKDLDSNPTSKLKDFDVEAYARQRIEIARRKVVDFEYEQLYLKYNPLLRLAKMKYYDAEESDFETEYQKCIKRTMDRFKRNIPIIKEKRKMVRKESIKRKDELIAKRLATIKEAKMKKEQEIVRKSREMEAIENANKFGILPGEKPLEVLQDASNASTGESSTTTAQIPQGAPLLVNPVNSTLVPLVDSEKPKPLEEVQTIDVIAKDVEDDDEDLGLFGGFNSSSDDEEIDQNKETQESPTKKTTHVKFELGESDSDKDI</sequence>
<evidence type="ECO:0000256" key="2">
    <source>
        <dbReference type="ARBA" id="ARBA00008767"/>
    </source>
</evidence>
<dbReference type="GO" id="GO:0005669">
    <property type="term" value="C:transcription factor TFIID complex"/>
    <property type="evidence" value="ECO:0007669"/>
    <property type="project" value="InterPro"/>
</dbReference>
<comment type="caution">
    <text evidence="10">The sequence shown here is derived from an EMBL/GenBank/DDBJ whole genome shotgun (WGS) entry which is preliminary data.</text>
</comment>
<evidence type="ECO:0000256" key="4">
    <source>
        <dbReference type="ARBA" id="ARBA00023015"/>
    </source>
</evidence>
<comment type="similarity">
    <text evidence="2">Belongs to the TAF8 family.</text>
</comment>
<feature type="compositionally biased region" description="Basic and acidic residues" evidence="8">
    <location>
        <begin position="286"/>
        <end position="345"/>
    </location>
</feature>
<feature type="domain" description="Transcription factor TFIID subunit 8 C-terminal" evidence="9">
    <location>
        <begin position="196"/>
        <end position="244"/>
    </location>
</feature>
<gene>
    <name evidence="10" type="ORF">AO440_000261</name>
</gene>
<dbReference type="GO" id="GO:0006367">
    <property type="term" value="P:transcription initiation at RNA polymerase II promoter"/>
    <property type="evidence" value="ECO:0007669"/>
    <property type="project" value="TreeGrafter"/>
</dbReference>
<dbReference type="Proteomes" id="UP000054886">
    <property type="component" value="Unassembled WGS sequence"/>
</dbReference>
<dbReference type="EMBL" id="LLZZ01000118">
    <property type="protein sequence ID" value="KTB03882.1"/>
    <property type="molecule type" value="Genomic_DNA"/>
</dbReference>
<dbReference type="VEuPathDB" id="FungiDB:B1J91_B02299g"/>
<accession>A0A0W0EFA3</accession>
<feature type="region of interest" description="Disordered" evidence="8">
    <location>
        <begin position="273"/>
        <end position="345"/>
    </location>
</feature>
<reference evidence="10 11" key="1">
    <citation type="submission" date="2015-10" db="EMBL/GenBank/DDBJ databases">
        <title>Draft genomes sequences of Candida glabrata isolates 1A, 1B, 2A, 2B, 3A and 3B.</title>
        <authorList>
            <person name="Haavelsrud O.E."/>
            <person name="Gaustad P."/>
        </authorList>
    </citation>
    <scope>NUCLEOTIDE SEQUENCE [LARGE SCALE GENOMIC DNA]</scope>
    <source>
        <strain evidence="10">910700640</strain>
    </source>
</reference>
<comment type="subcellular location">
    <subcellularLocation>
        <location evidence="1">Nucleus</location>
    </subcellularLocation>
</comment>
<protein>
    <recommendedName>
        <fullName evidence="3">Transcription initiation factor TFIID subunit 8</fullName>
    </recommendedName>
</protein>
<evidence type="ECO:0000256" key="6">
    <source>
        <dbReference type="ARBA" id="ARBA00023242"/>
    </source>
</evidence>
<dbReference type="InterPro" id="IPR037818">
    <property type="entry name" value="TAF8"/>
</dbReference>
<evidence type="ECO:0000256" key="5">
    <source>
        <dbReference type="ARBA" id="ARBA00023163"/>
    </source>
</evidence>
<keyword evidence="10" id="KW-0648">Protein biosynthesis</keyword>
<evidence type="ECO:0000256" key="3">
    <source>
        <dbReference type="ARBA" id="ARBA00017307"/>
    </source>
</evidence>
<evidence type="ECO:0000313" key="10">
    <source>
        <dbReference type="EMBL" id="KTB03882.1"/>
    </source>
</evidence>
<keyword evidence="10" id="KW-0396">Initiation factor</keyword>
<evidence type="ECO:0000256" key="8">
    <source>
        <dbReference type="SAM" id="MobiDB-lite"/>
    </source>
</evidence>
<proteinExistence type="inferred from homology"/>
<dbReference type="OrthoDB" id="2193813at2759"/>
<organism evidence="10 11">
    <name type="scientific">Candida glabrata</name>
    <name type="common">Yeast</name>
    <name type="synonym">Torulopsis glabrata</name>
    <dbReference type="NCBI Taxonomy" id="5478"/>
    <lineage>
        <taxon>Eukaryota</taxon>
        <taxon>Fungi</taxon>
        <taxon>Dikarya</taxon>
        <taxon>Ascomycota</taxon>
        <taxon>Saccharomycotina</taxon>
        <taxon>Saccharomycetes</taxon>
        <taxon>Saccharomycetales</taxon>
        <taxon>Saccharomycetaceae</taxon>
        <taxon>Nakaseomyces</taxon>
    </lineage>
</organism>
<dbReference type="PANTHER" id="PTHR46469:SF1">
    <property type="entry name" value="TRANSCRIPTION INITIATION FACTOR TFIID SUBUNIT 8"/>
    <property type="match status" value="1"/>
</dbReference>
<feature type="compositionally biased region" description="Basic and acidic residues" evidence="8">
    <location>
        <begin position="614"/>
        <end position="643"/>
    </location>
</feature>
<keyword evidence="5" id="KW-0804">Transcription</keyword>
<dbReference type="PANTHER" id="PTHR46469">
    <property type="entry name" value="TRANSCRIPTION INITIATION FACTOR TFIID SUBUNIT 8"/>
    <property type="match status" value="1"/>
</dbReference>
<evidence type="ECO:0000256" key="1">
    <source>
        <dbReference type="ARBA" id="ARBA00004123"/>
    </source>
</evidence>
<dbReference type="VEuPathDB" id="FungiDB:GWK60_B02145"/>
<name>A0A0W0EFA3_CANGB</name>
<keyword evidence="7" id="KW-0175">Coiled coil</keyword>
<dbReference type="VEuPathDB" id="FungiDB:GVI51_B02189"/>
<feature type="region of interest" description="Disordered" evidence="8">
    <location>
        <begin position="595"/>
        <end position="643"/>
    </location>
</feature>
<dbReference type="CDD" id="cd08049">
    <property type="entry name" value="TAF8"/>
    <property type="match status" value="1"/>
</dbReference>
<evidence type="ECO:0000259" key="9">
    <source>
        <dbReference type="Pfam" id="PF10406"/>
    </source>
</evidence>